<evidence type="ECO:0000313" key="4">
    <source>
        <dbReference type="Proteomes" id="UP000184001"/>
    </source>
</evidence>
<evidence type="ECO:0000313" key="5">
    <source>
        <dbReference type="Proteomes" id="UP001568358"/>
    </source>
</evidence>
<evidence type="ECO:0000259" key="1">
    <source>
        <dbReference type="Pfam" id="PF20081"/>
    </source>
</evidence>
<comment type="caution">
    <text evidence="3">The sequence shown here is derived from an EMBL/GenBank/DDBJ whole genome shotgun (WGS) entry which is preliminary data.</text>
</comment>
<protein>
    <submittedName>
        <fullName evidence="2">DUF6475 domain-containing protein</fullName>
    </submittedName>
</protein>
<dbReference type="EMBL" id="FQZR01000002">
    <property type="protein sequence ID" value="SHI82600.1"/>
    <property type="molecule type" value="Genomic_DNA"/>
</dbReference>
<dbReference type="Proteomes" id="UP000184001">
    <property type="component" value="Unassembled WGS sequence"/>
</dbReference>
<proteinExistence type="predicted"/>
<evidence type="ECO:0000313" key="3">
    <source>
        <dbReference type="EMBL" id="SHI82600.1"/>
    </source>
</evidence>
<reference evidence="2 5" key="2">
    <citation type="submission" date="2024-07" db="EMBL/GenBank/DDBJ databases">
        <title>Active virus-host system and metabolic interactions in a Lokiarchaeon culture.</title>
        <authorList>
            <person name="Ponce Toledo R.I."/>
            <person name="Rodrigues Oliveira T."/>
            <person name="Schleper C."/>
        </authorList>
    </citation>
    <scope>NUCLEOTIDE SEQUENCE [LARGE SCALE GENOMIC DNA]</scope>
    <source>
        <strain evidence="2 5">B35</strain>
    </source>
</reference>
<gene>
    <name evidence="2" type="ORF">AB2Z07_04375</name>
    <name evidence="3" type="ORF">SAMN05660830_01120</name>
</gene>
<keyword evidence="5" id="KW-1185">Reference proteome</keyword>
<dbReference type="AlphaFoldDB" id="A0A8G2C8J4"/>
<dbReference type="EMBL" id="JBFSOO010000003">
    <property type="protein sequence ID" value="MEZ6852772.1"/>
    <property type="molecule type" value="Genomic_DNA"/>
</dbReference>
<accession>A0A8G2C8J4</accession>
<sequence>MDWNNKQQRERFLQGLAGLCELHNRQATEAMAKLYFFALQQFEIEDVLRAMVKAVTASKFFPRPAEIIEFIQGNPEDVAEVEASKVLEAVKRVGAYKSVVFDNPVTAAVIEHGFGGWVKLCSEMRADSEKWFRKDFCKLYVSFSRQDVRYFGELAGRAAIANEANCTPNYEQVALIGNAGKAQNALTVRREEQLSLITMLANDAAKHDAAGA</sequence>
<dbReference type="InterPro" id="IPR045521">
    <property type="entry name" value="DUF6475"/>
</dbReference>
<name>A0A8G2C8J4_9BACT</name>
<organism evidence="3 4">
    <name type="scientific">Halodesulfovibrio aestuarii</name>
    <dbReference type="NCBI Taxonomy" id="126333"/>
    <lineage>
        <taxon>Bacteria</taxon>
        <taxon>Pseudomonadati</taxon>
        <taxon>Thermodesulfobacteriota</taxon>
        <taxon>Desulfovibrionia</taxon>
        <taxon>Desulfovibrionales</taxon>
        <taxon>Desulfovibrionaceae</taxon>
        <taxon>Halodesulfovibrio</taxon>
    </lineage>
</organism>
<dbReference type="RefSeq" id="WP_020002236.1">
    <property type="nucleotide sequence ID" value="NZ_CP192219.1"/>
</dbReference>
<dbReference type="Pfam" id="PF20081">
    <property type="entry name" value="DUF6475"/>
    <property type="match status" value="1"/>
</dbReference>
<evidence type="ECO:0000313" key="2">
    <source>
        <dbReference type="EMBL" id="MEZ6852772.1"/>
    </source>
</evidence>
<feature type="domain" description="DUF6475" evidence="1">
    <location>
        <begin position="99"/>
        <end position="184"/>
    </location>
</feature>
<reference evidence="3 4" key="1">
    <citation type="submission" date="2016-11" db="EMBL/GenBank/DDBJ databases">
        <authorList>
            <person name="Varghese N."/>
            <person name="Submissions S."/>
        </authorList>
    </citation>
    <scope>NUCLEOTIDE SEQUENCE [LARGE SCALE GENOMIC DNA]</scope>
    <source>
        <strain evidence="3 4">DSM 17919</strain>
    </source>
</reference>
<dbReference type="Proteomes" id="UP001568358">
    <property type="component" value="Unassembled WGS sequence"/>
</dbReference>